<gene>
    <name evidence="2" type="ORF">PIB30_072513</name>
</gene>
<feature type="compositionally biased region" description="Basic and acidic residues" evidence="1">
    <location>
        <begin position="99"/>
        <end position="122"/>
    </location>
</feature>
<keyword evidence="3" id="KW-1185">Reference proteome</keyword>
<evidence type="ECO:0000313" key="2">
    <source>
        <dbReference type="EMBL" id="MED6138251.1"/>
    </source>
</evidence>
<feature type="non-terminal residue" evidence="2">
    <location>
        <position position="1"/>
    </location>
</feature>
<feature type="compositionally biased region" description="Polar residues" evidence="1">
    <location>
        <begin position="166"/>
        <end position="203"/>
    </location>
</feature>
<evidence type="ECO:0000313" key="3">
    <source>
        <dbReference type="Proteomes" id="UP001341840"/>
    </source>
</evidence>
<evidence type="ECO:0000256" key="1">
    <source>
        <dbReference type="SAM" id="MobiDB-lite"/>
    </source>
</evidence>
<sequence>YTVIRSGVVFYEYKALKEYDDIDVEPIAELGMIKIRRYHFKDRSLPLRCIVIDLTVDRPYEIPIAMLGGDCSFGLSLRTYPPHDWKVAHTRFLPSLGSDETKVEETHRLDGAKSEGSKGKELVEEEEDPEEDPDKSQPMDTSAESDFLMFLMGDTKLIYSSSSSYPTIESQGSKPSSGYPTSSVSLQSGNLSGTWSSSDAPNQ</sequence>
<dbReference type="Proteomes" id="UP001341840">
    <property type="component" value="Unassembled WGS sequence"/>
</dbReference>
<feature type="compositionally biased region" description="Acidic residues" evidence="1">
    <location>
        <begin position="123"/>
        <end position="133"/>
    </location>
</feature>
<accession>A0ABU6SQA0</accession>
<organism evidence="2 3">
    <name type="scientific">Stylosanthes scabra</name>
    <dbReference type="NCBI Taxonomy" id="79078"/>
    <lineage>
        <taxon>Eukaryota</taxon>
        <taxon>Viridiplantae</taxon>
        <taxon>Streptophyta</taxon>
        <taxon>Embryophyta</taxon>
        <taxon>Tracheophyta</taxon>
        <taxon>Spermatophyta</taxon>
        <taxon>Magnoliopsida</taxon>
        <taxon>eudicotyledons</taxon>
        <taxon>Gunneridae</taxon>
        <taxon>Pentapetalae</taxon>
        <taxon>rosids</taxon>
        <taxon>fabids</taxon>
        <taxon>Fabales</taxon>
        <taxon>Fabaceae</taxon>
        <taxon>Papilionoideae</taxon>
        <taxon>50 kb inversion clade</taxon>
        <taxon>dalbergioids sensu lato</taxon>
        <taxon>Dalbergieae</taxon>
        <taxon>Pterocarpus clade</taxon>
        <taxon>Stylosanthes</taxon>
    </lineage>
</organism>
<proteinExistence type="predicted"/>
<protein>
    <submittedName>
        <fullName evidence="2">Uncharacterized protein</fullName>
    </submittedName>
</protein>
<reference evidence="2 3" key="1">
    <citation type="journal article" date="2023" name="Plants (Basel)">
        <title>Bridging the Gap: Combining Genomics and Transcriptomics Approaches to Understand Stylosanthes scabra, an Orphan Legume from the Brazilian Caatinga.</title>
        <authorList>
            <person name="Ferreira-Neto J.R.C."/>
            <person name="da Silva M.D."/>
            <person name="Binneck E."/>
            <person name="de Melo N.F."/>
            <person name="da Silva R.H."/>
            <person name="de Melo A.L.T.M."/>
            <person name="Pandolfi V."/>
            <person name="Bustamante F.O."/>
            <person name="Brasileiro-Vidal A.C."/>
            <person name="Benko-Iseppon A.M."/>
        </authorList>
    </citation>
    <scope>NUCLEOTIDE SEQUENCE [LARGE SCALE GENOMIC DNA]</scope>
    <source>
        <tissue evidence="2">Leaves</tissue>
    </source>
</reference>
<name>A0ABU6SQA0_9FABA</name>
<dbReference type="EMBL" id="JASCZI010061275">
    <property type="protein sequence ID" value="MED6138251.1"/>
    <property type="molecule type" value="Genomic_DNA"/>
</dbReference>
<feature type="region of interest" description="Disordered" evidence="1">
    <location>
        <begin position="163"/>
        <end position="203"/>
    </location>
</feature>
<feature type="region of interest" description="Disordered" evidence="1">
    <location>
        <begin position="99"/>
        <end position="145"/>
    </location>
</feature>
<comment type="caution">
    <text evidence="2">The sequence shown here is derived from an EMBL/GenBank/DDBJ whole genome shotgun (WGS) entry which is preliminary data.</text>
</comment>